<proteinExistence type="predicted"/>
<keyword evidence="1" id="KW-1133">Transmembrane helix</keyword>
<keyword evidence="1" id="KW-0812">Transmembrane</keyword>
<gene>
    <name evidence="3" type="ORF">ACFPYJ_08650</name>
</gene>
<keyword evidence="4" id="KW-1185">Reference proteome</keyword>
<evidence type="ECO:0000256" key="1">
    <source>
        <dbReference type="SAM" id="Phobius"/>
    </source>
</evidence>
<dbReference type="PANTHER" id="PTHR31302">
    <property type="entry name" value="TRANSMEMBRANE PROTEIN WITH METALLOPHOSPHOESTERASE DOMAIN-RELATED"/>
    <property type="match status" value="1"/>
</dbReference>
<evidence type="ECO:0000313" key="4">
    <source>
        <dbReference type="Proteomes" id="UP001596047"/>
    </source>
</evidence>
<dbReference type="CDD" id="cd07385">
    <property type="entry name" value="MPP_YkuE_C"/>
    <property type="match status" value="1"/>
</dbReference>
<dbReference type="InterPro" id="IPR051158">
    <property type="entry name" value="Metallophosphoesterase_sf"/>
</dbReference>
<protein>
    <submittedName>
        <fullName evidence="3">Metallophosphoesterase</fullName>
    </submittedName>
</protein>
<evidence type="ECO:0000313" key="3">
    <source>
        <dbReference type="EMBL" id="MFC5649197.1"/>
    </source>
</evidence>
<feature type="transmembrane region" description="Helical" evidence="1">
    <location>
        <begin position="113"/>
        <end position="133"/>
    </location>
</feature>
<dbReference type="Gene3D" id="3.60.21.10">
    <property type="match status" value="1"/>
</dbReference>
<feature type="transmembrane region" description="Helical" evidence="1">
    <location>
        <begin position="38"/>
        <end position="58"/>
    </location>
</feature>
<organism evidence="3 4">
    <name type="scientific">Paenibacillus solisilvae</name>
    <dbReference type="NCBI Taxonomy" id="2486751"/>
    <lineage>
        <taxon>Bacteria</taxon>
        <taxon>Bacillati</taxon>
        <taxon>Bacillota</taxon>
        <taxon>Bacilli</taxon>
        <taxon>Bacillales</taxon>
        <taxon>Paenibacillaceae</taxon>
        <taxon>Paenibacillus</taxon>
    </lineage>
</organism>
<evidence type="ECO:0000259" key="2">
    <source>
        <dbReference type="Pfam" id="PF00149"/>
    </source>
</evidence>
<dbReference type="Proteomes" id="UP001596047">
    <property type="component" value="Unassembled WGS sequence"/>
</dbReference>
<feature type="transmembrane region" description="Helical" evidence="1">
    <location>
        <begin position="79"/>
        <end position="101"/>
    </location>
</feature>
<dbReference type="Pfam" id="PF00149">
    <property type="entry name" value="Metallophos"/>
    <property type="match status" value="1"/>
</dbReference>
<name>A0ABW0VTG9_9BACL</name>
<dbReference type="SUPFAM" id="SSF56300">
    <property type="entry name" value="Metallo-dependent phosphatases"/>
    <property type="match status" value="1"/>
</dbReference>
<keyword evidence="1" id="KW-0472">Membrane</keyword>
<accession>A0ABW0VTG9</accession>
<dbReference type="RefSeq" id="WP_379187694.1">
    <property type="nucleotide sequence ID" value="NZ_JBHSOW010000030.1"/>
</dbReference>
<feature type="transmembrane region" description="Helical" evidence="1">
    <location>
        <begin position="7"/>
        <end position="26"/>
    </location>
</feature>
<comment type="caution">
    <text evidence="3">The sequence shown here is derived from an EMBL/GenBank/DDBJ whole genome shotgun (WGS) entry which is preliminary data.</text>
</comment>
<dbReference type="PANTHER" id="PTHR31302:SF0">
    <property type="entry name" value="TRANSMEMBRANE PROTEIN WITH METALLOPHOSPHOESTERASE DOMAIN"/>
    <property type="match status" value="1"/>
</dbReference>
<reference evidence="4" key="1">
    <citation type="journal article" date="2019" name="Int. J. Syst. Evol. Microbiol.">
        <title>The Global Catalogue of Microorganisms (GCM) 10K type strain sequencing project: providing services to taxonomists for standard genome sequencing and annotation.</title>
        <authorList>
            <consortium name="The Broad Institute Genomics Platform"/>
            <consortium name="The Broad Institute Genome Sequencing Center for Infectious Disease"/>
            <person name="Wu L."/>
            <person name="Ma J."/>
        </authorList>
    </citation>
    <scope>NUCLEOTIDE SEQUENCE [LARGE SCALE GENOMIC DNA]</scope>
    <source>
        <strain evidence="4">CGMCC 1.3240</strain>
    </source>
</reference>
<dbReference type="InterPro" id="IPR029052">
    <property type="entry name" value="Metallo-depent_PP-like"/>
</dbReference>
<sequence length="394" mass="43761">MRVVRTISLIAAFFLIFFGLQFLIGWNAREFLSAVLPPIPAVIYWICFWFIALSYIISRLLEKWIPGPIARGLKWIGSYWFAILLYSVILLPLADLAAWGLRDALAWSMDESFIGAGAAAILVYAAILIKGSWNAWTPVVRPYTLDVAKHAGHLEQLRIAVASDIHLGTLVGRRHLKLLVGQINALKPDIVLLPGDVIDDSVEPFKRNHYGSILAGLKSTYGTYAVLGNHEYIGGKIEEFVELMAEAGIPVLMDHSVKVAESFYIIGRKDKSANRFRGAKGRGRVSVQELVAELDQSLPLILMDHQPSALNEAAEGGIDISLSGHTHRGQMAPNHFITRRLFELDWGYIRKGLMHAIVSSGYGTWGPPVRIGSRSEIVDITVQFNKIQVKAYVH</sequence>
<dbReference type="EMBL" id="JBHSOW010000030">
    <property type="protein sequence ID" value="MFC5649197.1"/>
    <property type="molecule type" value="Genomic_DNA"/>
</dbReference>
<dbReference type="InterPro" id="IPR004843">
    <property type="entry name" value="Calcineurin-like_PHP"/>
</dbReference>
<feature type="domain" description="Calcineurin-like phosphoesterase" evidence="2">
    <location>
        <begin position="157"/>
        <end position="328"/>
    </location>
</feature>